<feature type="domain" description="Helicase ATP-binding" evidence="11">
    <location>
        <begin position="300"/>
        <end position="483"/>
    </location>
</feature>
<name>A0AAW1D4X2_9HEMI</name>
<dbReference type="PROSITE" id="PS51195">
    <property type="entry name" value="Q_MOTIF"/>
    <property type="match status" value="1"/>
</dbReference>
<dbReference type="InterPro" id="IPR011545">
    <property type="entry name" value="DEAD/DEAH_box_helicase_dom"/>
</dbReference>
<dbReference type="Proteomes" id="UP001461498">
    <property type="component" value="Unassembled WGS sequence"/>
</dbReference>
<keyword evidence="6" id="KW-0694">RNA-binding</keyword>
<feature type="compositionally biased region" description="Basic and acidic residues" evidence="10">
    <location>
        <begin position="201"/>
        <end position="227"/>
    </location>
</feature>
<feature type="compositionally biased region" description="Gly residues" evidence="10">
    <location>
        <begin position="113"/>
        <end position="124"/>
    </location>
</feature>
<dbReference type="InterPro" id="IPR001650">
    <property type="entry name" value="Helicase_C-like"/>
</dbReference>
<evidence type="ECO:0000256" key="3">
    <source>
        <dbReference type="ARBA" id="ARBA00022801"/>
    </source>
</evidence>
<dbReference type="CDD" id="cd18787">
    <property type="entry name" value="SF2_C_DEAD"/>
    <property type="match status" value="1"/>
</dbReference>
<dbReference type="InterPro" id="IPR027417">
    <property type="entry name" value="P-loop_NTPase"/>
</dbReference>
<dbReference type="SMART" id="SM00487">
    <property type="entry name" value="DEXDc"/>
    <property type="match status" value="1"/>
</dbReference>
<feature type="domain" description="Helicase C-terminal" evidence="12">
    <location>
        <begin position="510"/>
        <end position="656"/>
    </location>
</feature>
<dbReference type="EMBL" id="JAPXFL010000006">
    <property type="protein sequence ID" value="KAK9505265.1"/>
    <property type="molecule type" value="Genomic_DNA"/>
</dbReference>
<organism evidence="14 15">
    <name type="scientific">Rhynocoris fuscipes</name>
    <dbReference type="NCBI Taxonomy" id="488301"/>
    <lineage>
        <taxon>Eukaryota</taxon>
        <taxon>Metazoa</taxon>
        <taxon>Ecdysozoa</taxon>
        <taxon>Arthropoda</taxon>
        <taxon>Hexapoda</taxon>
        <taxon>Insecta</taxon>
        <taxon>Pterygota</taxon>
        <taxon>Neoptera</taxon>
        <taxon>Paraneoptera</taxon>
        <taxon>Hemiptera</taxon>
        <taxon>Heteroptera</taxon>
        <taxon>Panheteroptera</taxon>
        <taxon>Cimicomorpha</taxon>
        <taxon>Reduviidae</taxon>
        <taxon>Harpactorinae</taxon>
        <taxon>Harpactorini</taxon>
        <taxon>Rhynocoris</taxon>
    </lineage>
</organism>
<dbReference type="FunFam" id="3.40.50.300:FF:000397">
    <property type="entry name" value="Probable ATP-dependent RNA helicase DDX4"/>
    <property type="match status" value="1"/>
</dbReference>
<keyword evidence="15" id="KW-1185">Reference proteome</keyword>
<keyword evidence="2 9" id="KW-0547">Nucleotide-binding</keyword>
<dbReference type="Pfam" id="PF00270">
    <property type="entry name" value="DEAD"/>
    <property type="match status" value="1"/>
</dbReference>
<evidence type="ECO:0000256" key="4">
    <source>
        <dbReference type="ARBA" id="ARBA00022806"/>
    </source>
</evidence>
<dbReference type="Pfam" id="PF00271">
    <property type="entry name" value="Helicase_C"/>
    <property type="match status" value="1"/>
</dbReference>
<feature type="short sequence motif" description="Q motif" evidence="8">
    <location>
        <begin position="269"/>
        <end position="297"/>
    </location>
</feature>
<evidence type="ECO:0000256" key="10">
    <source>
        <dbReference type="SAM" id="MobiDB-lite"/>
    </source>
</evidence>
<comment type="similarity">
    <text evidence="9">Belongs to the DEAD box helicase family.</text>
</comment>
<sequence length="708" mass="76717">MSGDESGGGRRFGRGGGGGGRGGGFGGRGGGGGGYAGGRRSFDSDNQRNKFNDKRNSYEQEDDWDETPSGGDNYGSGKSYGGGGGGGSYGRNYDKNERLSDDDENKGNSSRGVGRGSNRFGGGRNYNNDDEHGNSRSGYGRGGGDRSGGGDGDSGNRRGGGRGMNRRGGGRTSDSNREENGYNSRKDNYDDDGENKGRRRSGGDRDADREGEKKDENKDEKPRERYIPPEPTDDEDVIFGSAITSGINFSKYENIRVKVTGENPTREIHSFNEAGLRDLILKNVKKSGYTIPTPIQKHALPAIMMGRDIMACAQTGSGKTAAFLLPIINTLLEHPADLVITSTSVEPQAVIMSPTRELTIQIFNEARKFAHGSILKIALVYGGTATFHQANTLMRGCHILVATPGRLNDFVSRGRVSFASIRFFVLDEADRMLDMGFKPEIEKMLLHESMVPVGQRQTMLFSATFPEDIQRMALDYLHNYLFIAVGIVGGACADVEQIFYEVSRYDKKEKLKEILSQAKDKEKTLVFVEQKRTADFIAALLSENGFPTTSIHGDRFQSQREIALNDFKSGRMPTLVATAVAARGLDIKNVGHVVNFDLPSTIEEYIHRIGRTGRVGNRGKATSFYDPSQDSALAGQLVTVLKQTDQPVPDFLSEGNYGKSDGIGFGDRDGEGFGGRDVRRGGSSRGGGGGGGYNTSNIPVAQEEAEEW</sequence>
<feature type="compositionally biased region" description="Gly residues" evidence="10">
    <location>
        <begin position="72"/>
        <end position="89"/>
    </location>
</feature>
<dbReference type="InterPro" id="IPR000629">
    <property type="entry name" value="RNA-helicase_DEAD-box_CS"/>
</dbReference>
<accession>A0AAW1D4X2</accession>
<keyword evidence="3 9" id="KW-0378">Hydrolase</keyword>
<feature type="compositionally biased region" description="Gly residues" evidence="10">
    <location>
        <begin position="683"/>
        <end position="693"/>
    </location>
</feature>
<feature type="compositionally biased region" description="Basic and acidic residues" evidence="10">
    <location>
        <begin position="174"/>
        <end position="188"/>
    </location>
</feature>
<dbReference type="PROSITE" id="PS51194">
    <property type="entry name" value="HELICASE_CTER"/>
    <property type="match status" value="1"/>
</dbReference>
<evidence type="ECO:0000256" key="8">
    <source>
        <dbReference type="PROSITE-ProRule" id="PRU00552"/>
    </source>
</evidence>
<feature type="compositionally biased region" description="Basic and acidic residues" evidence="10">
    <location>
        <begin position="666"/>
        <end position="680"/>
    </location>
</feature>
<evidence type="ECO:0000256" key="1">
    <source>
        <dbReference type="ARBA" id="ARBA00012552"/>
    </source>
</evidence>
<dbReference type="AlphaFoldDB" id="A0AAW1D4X2"/>
<protein>
    <recommendedName>
        <fullName evidence="1">RNA helicase</fullName>
        <ecNumber evidence="1">3.6.4.13</ecNumber>
    </recommendedName>
</protein>
<dbReference type="SMART" id="SM00490">
    <property type="entry name" value="HELICc"/>
    <property type="match status" value="1"/>
</dbReference>
<evidence type="ECO:0000256" key="9">
    <source>
        <dbReference type="RuleBase" id="RU000492"/>
    </source>
</evidence>
<comment type="caution">
    <text evidence="14">The sequence shown here is derived from an EMBL/GenBank/DDBJ whole genome shotgun (WGS) entry which is preliminary data.</text>
</comment>
<feature type="compositionally biased region" description="Gly residues" evidence="10">
    <location>
        <begin position="139"/>
        <end position="163"/>
    </location>
</feature>
<evidence type="ECO:0000256" key="5">
    <source>
        <dbReference type="ARBA" id="ARBA00022840"/>
    </source>
</evidence>
<dbReference type="FunFam" id="3.40.50.300:FF:000008">
    <property type="entry name" value="ATP-dependent RNA helicase RhlB"/>
    <property type="match status" value="1"/>
</dbReference>
<feature type="compositionally biased region" description="Gly residues" evidence="10">
    <location>
        <begin position="1"/>
        <end position="37"/>
    </location>
</feature>
<proteinExistence type="inferred from homology"/>
<comment type="catalytic activity">
    <reaction evidence="7">
        <text>ATP + H2O = ADP + phosphate + H(+)</text>
        <dbReference type="Rhea" id="RHEA:13065"/>
        <dbReference type="ChEBI" id="CHEBI:15377"/>
        <dbReference type="ChEBI" id="CHEBI:15378"/>
        <dbReference type="ChEBI" id="CHEBI:30616"/>
        <dbReference type="ChEBI" id="CHEBI:43474"/>
        <dbReference type="ChEBI" id="CHEBI:456216"/>
        <dbReference type="EC" id="3.6.4.13"/>
    </reaction>
</comment>
<evidence type="ECO:0000313" key="15">
    <source>
        <dbReference type="Proteomes" id="UP001461498"/>
    </source>
</evidence>
<dbReference type="Gene3D" id="3.40.50.300">
    <property type="entry name" value="P-loop containing nucleotide triphosphate hydrolases"/>
    <property type="match status" value="2"/>
</dbReference>
<feature type="region of interest" description="Disordered" evidence="10">
    <location>
        <begin position="1"/>
        <end position="236"/>
    </location>
</feature>
<dbReference type="GO" id="GO:0005524">
    <property type="term" value="F:ATP binding"/>
    <property type="evidence" value="ECO:0007669"/>
    <property type="project" value="UniProtKB-KW"/>
</dbReference>
<keyword evidence="4 9" id="KW-0347">Helicase</keyword>
<evidence type="ECO:0000259" key="11">
    <source>
        <dbReference type="PROSITE" id="PS51192"/>
    </source>
</evidence>
<feature type="region of interest" description="Disordered" evidence="10">
    <location>
        <begin position="654"/>
        <end position="708"/>
    </location>
</feature>
<gene>
    <name evidence="14" type="ORF">O3M35_009356</name>
</gene>
<dbReference type="InterPro" id="IPR014001">
    <property type="entry name" value="Helicase_ATP-bd"/>
</dbReference>
<dbReference type="PROSITE" id="PS51192">
    <property type="entry name" value="HELICASE_ATP_BIND_1"/>
    <property type="match status" value="1"/>
</dbReference>
<dbReference type="CDD" id="cd17967">
    <property type="entry name" value="DEADc_DDX3_DDX4"/>
    <property type="match status" value="1"/>
</dbReference>
<evidence type="ECO:0000259" key="13">
    <source>
        <dbReference type="PROSITE" id="PS51195"/>
    </source>
</evidence>
<evidence type="ECO:0000259" key="12">
    <source>
        <dbReference type="PROSITE" id="PS51194"/>
    </source>
</evidence>
<dbReference type="GO" id="GO:0031047">
    <property type="term" value="P:regulatory ncRNA-mediated gene silencing"/>
    <property type="evidence" value="ECO:0007669"/>
    <property type="project" value="UniProtKB-ARBA"/>
</dbReference>
<dbReference type="PROSITE" id="PS00039">
    <property type="entry name" value="DEAD_ATP_HELICASE"/>
    <property type="match status" value="1"/>
</dbReference>
<dbReference type="PANTHER" id="PTHR47958">
    <property type="entry name" value="ATP-DEPENDENT RNA HELICASE DBP3"/>
    <property type="match status" value="1"/>
</dbReference>
<dbReference type="GO" id="GO:0003724">
    <property type="term" value="F:RNA helicase activity"/>
    <property type="evidence" value="ECO:0007669"/>
    <property type="project" value="UniProtKB-EC"/>
</dbReference>
<evidence type="ECO:0000313" key="14">
    <source>
        <dbReference type="EMBL" id="KAK9505265.1"/>
    </source>
</evidence>
<evidence type="ECO:0000256" key="7">
    <source>
        <dbReference type="ARBA" id="ARBA00047984"/>
    </source>
</evidence>
<dbReference type="InterPro" id="IPR014014">
    <property type="entry name" value="RNA_helicase_DEAD_Q_motif"/>
</dbReference>
<dbReference type="InterPro" id="IPR044763">
    <property type="entry name" value="Ded1/Dbp1_DEADc"/>
</dbReference>
<dbReference type="EC" id="3.6.4.13" evidence="1"/>
<evidence type="ECO:0000256" key="2">
    <source>
        <dbReference type="ARBA" id="ARBA00022741"/>
    </source>
</evidence>
<feature type="domain" description="DEAD-box RNA helicase Q" evidence="13">
    <location>
        <begin position="269"/>
        <end position="297"/>
    </location>
</feature>
<reference evidence="14 15" key="1">
    <citation type="submission" date="2022-12" db="EMBL/GenBank/DDBJ databases">
        <title>Chromosome-level genome assembly of true bugs.</title>
        <authorList>
            <person name="Ma L."/>
            <person name="Li H."/>
        </authorList>
    </citation>
    <scope>NUCLEOTIDE SEQUENCE [LARGE SCALE GENOMIC DNA]</scope>
    <source>
        <strain evidence="14">Lab_2022b</strain>
    </source>
</reference>
<dbReference type="GO" id="GO:0003723">
    <property type="term" value="F:RNA binding"/>
    <property type="evidence" value="ECO:0007669"/>
    <property type="project" value="UniProtKB-KW"/>
</dbReference>
<dbReference type="GO" id="GO:0016787">
    <property type="term" value="F:hydrolase activity"/>
    <property type="evidence" value="ECO:0007669"/>
    <property type="project" value="UniProtKB-KW"/>
</dbReference>
<evidence type="ECO:0000256" key="6">
    <source>
        <dbReference type="ARBA" id="ARBA00022884"/>
    </source>
</evidence>
<feature type="compositionally biased region" description="Basic and acidic residues" evidence="10">
    <location>
        <begin position="40"/>
        <end position="58"/>
    </location>
</feature>
<dbReference type="SUPFAM" id="SSF52540">
    <property type="entry name" value="P-loop containing nucleoside triphosphate hydrolases"/>
    <property type="match status" value="2"/>
</dbReference>
<keyword evidence="5 9" id="KW-0067">ATP-binding</keyword>